<name>A0AA38GYP2_TAXCH</name>
<dbReference type="Proteomes" id="UP000824469">
    <property type="component" value="Unassembled WGS sequence"/>
</dbReference>
<feature type="non-terminal residue" evidence="1">
    <location>
        <position position="1"/>
    </location>
</feature>
<dbReference type="Pfam" id="PF05558">
    <property type="entry name" value="DREPP"/>
    <property type="match status" value="1"/>
</dbReference>
<dbReference type="AlphaFoldDB" id="A0AA38GYP2"/>
<dbReference type="PANTHER" id="PTHR38522:SF2">
    <property type="entry name" value="PLASMA MEMBRANE-ASSOCIATED CATION-BINDING PROTEIN 1"/>
    <property type="match status" value="1"/>
</dbReference>
<comment type="caution">
    <text evidence="1">The sequence shown here is derived from an EMBL/GenBank/DDBJ whole genome shotgun (WGS) entry which is preliminary data.</text>
</comment>
<keyword evidence="2" id="KW-1185">Reference proteome</keyword>
<proteinExistence type="predicted"/>
<dbReference type="PANTHER" id="PTHR38522">
    <property type="entry name" value="PLASMA MEMBRANE-ASSOCIATED CATION-BINDING PROTEIN 1"/>
    <property type="match status" value="1"/>
</dbReference>
<dbReference type="InterPro" id="IPR008469">
    <property type="entry name" value="DREPP"/>
</dbReference>
<dbReference type="GO" id="GO:0005886">
    <property type="term" value="C:plasma membrane"/>
    <property type="evidence" value="ECO:0007669"/>
    <property type="project" value="InterPro"/>
</dbReference>
<evidence type="ECO:0008006" key="3">
    <source>
        <dbReference type="Google" id="ProtNLM"/>
    </source>
</evidence>
<dbReference type="OMA" id="CKNFDKT"/>
<evidence type="ECO:0000313" key="1">
    <source>
        <dbReference type="EMBL" id="KAH9331078.1"/>
    </source>
</evidence>
<feature type="non-terminal residue" evidence="1">
    <location>
        <position position="168"/>
    </location>
</feature>
<reference evidence="1 2" key="1">
    <citation type="journal article" date="2021" name="Nat. Plants">
        <title>The Taxus genome provides insights into paclitaxel biosynthesis.</title>
        <authorList>
            <person name="Xiong X."/>
            <person name="Gou J."/>
            <person name="Liao Q."/>
            <person name="Li Y."/>
            <person name="Zhou Q."/>
            <person name="Bi G."/>
            <person name="Li C."/>
            <person name="Du R."/>
            <person name="Wang X."/>
            <person name="Sun T."/>
            <person name="Guo L."/>
            <person name="Liang H."/>
            <person name="Lu P."/>
            <person name="Wu Y."/>
            <person name="Zhang Z."/>
            <person name="Ro D.K."/>
            <person name="Shang Y."/>
            <person name="Huang S."/>
            <person name="Yan J."/>
        </authorList>
    </citation>
    <scope>NUCLEOTIDE SEQUENCE [LARGE SCALE GENOMIC DNA]</scope>
    <source>
        <strain evidence="1">Ta-2019</strain>
    </source>
</reference>
<accession>A0AA38GYP2</accession>
<sequence length="168" mass="18568">VFYSQGVSDMTYWKAKLLPKIKKYFGKGPKKGAVEAAKSFEQSKESIENEIGEKKGDLEPKVVEIYKDSKSDTKMLLKEPSEEKVKQQGQAVVDLLQRLVEIGCPGAQVLKEAGDKYGAASMSVQITFLFEKISPFVTNEEAPSVVVAEEETAAKEISIVDERDKDSS</sequence>
<organism evidence="1 2">
    <name type="scientific">Taxus chinensis</name>
    <name type="common">Chinese yew</name>
    <name type="synonym">Taxus wallichiana var. chinensis</name>
    <dbReference type="NCBI Taxonomy" id="29808"/>
    <lineage>
        <taxon>Eukaryota</taxon>
        <taxon>Viridiplantae</taxon>
        <taxon>Streptophyta</taxon>
        <taxon>Embryophyta</taxon>
        <taxon>Tracheophyta</taxon>
        <taxon>Spermatophyta</taxon>
        <taxon>Pinopsida</taxon>
        <taxon>Pinidae</taxon>
        <taxon>Conifers II</taxon>
        <taxon>Cupressales</taxon>
        <taxon>Taxaceae</taxon>
        <taxon>Taxus</taxon>
    </lineage>
</organism>
<evidence type="ECO:0000313" key="2">
    <source>
        <dbReference type="Proteomes" id="UP000824469"/>
    </source>
</evidence>
<protein>
    <recommendedName>
        <fullName evidence="3">Plasma membrane-associated cation-binding protein 1</fullName>
    </recommendedName>
</protein>
<dbReference type="EMBL" id="JAHRHJ020000001">
    <property type="protein sequence ID" value="KAH9331078.1"/>
    <property type="molecule type" value="Genomic_DNA"/>
</dbReference>
<gene>
    <name evidence="1" type="ORF">KI387_003186</name>
</gene>